<dbReference type="Proteomes" id="UP000626109">
    <property type="component" value="Unassembled WGS sequence"/>
</dbReference>
<feature type="region of interest" description="Disordered" evidence="1">
    <location>
        <begin position="210"/>
        <end position="258"/>
    </location>
</feature>
<evidence type="ECO:0000313" key="2">
    <source>
        <dbReference type="EMBL" id="CAE8682837.1"/>
    </source>
</evidence>
<gene>
    <name evidence="2" type="ORF">PGLA2088_LOCUS23142</name>
</gene>
<comment type="caution">
    <text evidence="2">The sequence shown here is derived from an EMBL/GenBank/DDBJ whole genome shotgun (WGS) entry which is preliminary data.</text>
</comment>
<reference evidence="2" key="1">
    <citation type="submission" date="2021-02" db="EMBL/GenBank/DDBJ databases">
        <authorList>
            <person name="Dougan E. K."/>
            <person name="Rhodes N."/>
            <person name="Thang M."/>
            <person name="Chan C."/>
        </authorList>
    </citation>
    <scope>NUCLEOTIDE SEQUENCE</scope>
</reference>
<feature type="region of interest" description="Disordered" evidence="1">
    <location>
        <begin position="143"/>
        <end position="169"/>
    </location>
</feature>
<name>A0A813JRC2_POLGL</name>
<protein>
    <submittedName>
        <fullName evidence="2">Uncharacterized protein</fullName>
    </submittedName>
</protein>
<dbReference type="EMBL" id="CAJNNW010026120">
    <property type="protein sequence ID" value="CAE8682837.1"/>
    <property type="molecule type" value="Genomic_DNA"/>
</dbReference>
<feature type="compositionally biased region" description="Polar residues" evidence="1">
    <location>
        <begin position="212"/>
        <end position="226"/>
    </location>
</feature>
<organism evidence="2 3">
    <name type="scientific">Polarella glacialis</name>
    <name type="common">Dinoflagellate</name>
    <dbReference type="NCBI Taxonomy" id="89957"/>
    <lineage>
        <taxon>Eukaryota</taxon>
        <taxon>Sar</taxon>
        <taxon>Alveolata</taxon>
        <taxon>Dinophyceae</taxon>
        <taxon>Suessiales</taxon>
        <taxon>Suessiaceae</taxon>
        <taxon>Polarella</taxon>
    </lineage>
</organism>
<dbReference type="AlphaFoldDB" id="A0A813JRC2"/>
<sequence length="271" mass="30158">MAPMRKWYFVGQWQVFLGGRHQFNVACREKEVLPEVPEVPWRTSVTPLEFVFLPKDGKKEMPAWSSAQRGSRKVIEHWGRPFRGFTSVVDGSAYLATTHRLPARKKAPDLISWYPCTGDTEEICEWRRHDGVSPQALNVKRKVAEISGSKKGGKRSTGSQKKAPASVDCEYNERIEENGAEEAEQPRLFVGMILMLIFRPDRKGKGLCSPYNVASSPGTASTSVSTPGIRRGRRATANGLLDGESDSARGAQGSLTRGQRSLWQPSLLELK</sequence>
<accession>A0A813JRC2</accession>
<proteinExistence type="predicted"/>
<evidence type="ECO:0000313" key="3">
    <source>
        <dbReference type="Proteomes" id="UP000626109"/>
    </source>
</evidence>
<feature type="non-terminal residue" evidence="2">
    <location>
        <position position="271"/>
    </location>
</feature>
<evidence type="ECO:0000256" key="1">
    <source>
        <dbReference type="SAM" id="MobiDB-lite"/>
    </source>
</evidence>